<evidence type="ECO:0000256" key="1">
    <source>
        <dbReference type="ARBA" id="ARBA00022801"/>
    </source>
</evidence>
<name>W7YHV0_9BACL</name>
<gene>
    <name evidence="4" type="ORF">JCM16418_2074</name>
</gene>
<dbReference type="AlphaFoldDB" id="W7YHV0"/>
<dbReference type="eggNOG" id="COG1705">
    <property type="taxonomic scope" value="Bacteria"/>
</dbReference>
<dbReference type="InterPro" id="IPR051056">
    <property type="entry name" value="Glycosyl_Hydrolase_73"/>
</dbReference>
<dbReference type="PANTHER" id="PTHR33308:SF10">
    <property type="entry name" value="EXO-GLUCOSAMINIDASE LYTG"/>
    <property type="match status" value="1"/>
</dbReference>
<proteinExistence type="predicted"/>
<evidence type="ECO:0000259" key="3">
    <source>
        <dbReference type="SMART" id="SM00047"/>
    </source>
</evidence>
<keyword evidence="1" id="KW-0378">Hydrolase</keyword>
<evidence type="ECO:0000313" key="4">
    <source>
        <dbReference type="EMBL" id="GAF08037.1"/>
    </source>
</evidence>
<comment type="caution">
    <text evidence="4">The sequence shown here is derived from an EMBL/GenBank/DDBJ whole genome shotgun (WGS) entry which is preliminary data.</text>
</comment>
<evidence type="ECO:0000256" key="2">
    <source>
        <dbReference type="SAM" id="Coils"/>
    </source>
</evidence>
<feature type="coiled-coil region" evidence="2">
    <location>
        <begin position="171"/>
        <end position="198"/>
    </location>
</feature>
<dbReference type="PANTHER" id="PTHR33308">
    <property type="entry name" value="PEPTIDOGLYCAN HYDROLASE FLGJ"/>
    <property type="match status" value="1"/>
</dbReference>
<dbReference type="SMART" id="SM00047">
    <property type="entry name" value="LYZ2"/>
    <property type="match status" value="1"/>
</dbReference>
<dbReference type="STRING" id="1236976.JCM16418_2074"/>
<dbReference type="PRINTS" id="PR01002">
    <property type="entry name" value="FLGFLGJ"/>
</dbReference>
<sequence length="244" mass="26895">MNPNEFITAIAPHAIQDMQKCGIPASLTIAQAILESNWGKSGLTAQANNLFGIKGTGTIGSVDMPTTEYVQGKATKVTASFRKYRNWAESITDHSNLLLKGTKDQPNRYHGVLHANYRAAAEAVWKGGYATDPKYPAKLISIIEANRLDQYDVQSNAEGDQDDMNAVGMNTIEAEKQIQSLTQTVVQLKQRITALEERHHMPAPIWAESAVKAAVKAGILDTPEQSSYDFYRLLTILQRLHVLS</sequence>
<protein>
    <submittedName>
        <fullName evidence="4">N-acetylmuramoyl-L-alanine amidase</fullName>
    </submittedName>
</protein>
<organism evidence="4 5">
    <name type="scientific">Paenibacillus pini JCM 16418</name>
    <dbReference type="NCBI Taxonomy" id="1236976"/>
    <lineage>
        <taxon>Bacteria</taxon>
        <taxon>Bacillati</taxon>
        <taxon>Bacillota</taxon>
        <taxon>Bacilli</taxon>
        <taxon>Bacillales</taxon>
        <taxon>Paenibacillaceae</taxon>
        <taxon>Paenibacillus</taxon>
    </lineage>
</organism>
<dbReference type="Gene3D" id="1.10.530.10">
    <property type="match status" value="1"/>
</dbReference>
<dbReference type="Gene3D" id="4.10.80.30">
    <property type="entry name" value="DNA polymerase, domain 6"/>
    <property type="match status" value="1"/>
</dbReference>
<dbReference type="Pfam" id="PF01832">
    <property type="entry name" value="Glucosaminidase"/>
    <property type="match status" value="1"/>
</dbReference>
<feature type="domain" description="Mannosyl-glycoprotein endo-beta-N-acetylglucosamidase-like" evidence="3">
    <location>
        <begin position="2"/>
        <end position="152"/>
    </location>
</feature>
<evidence type="ECO:0000313" key="5">
    <source>
        <dbReference type="Proteomes" id="UP000019364"/>
    </source>
</evidence>
<dbReference type="EMBL" id="BAVZ01000005">
    <property type="protein sequence ID" value="GAF08037.1"/>
    <property type="molecule type" value="Genomic_DNA"/>
</dbReference>
<reference evidence="4 5" key="1">
    <citation type="journal article" date="2014" name="Genome Announc.">
        <title>Draft Genome Sequence of Paenibacillus pini JCM 16418T, Isolated from the Rhizosphere of Pine Tree.</title>
        <authorList>
            <person name="Yuki M."/>
            <person name="Oshima K."/>
            <person name="Suda W."/>
            <person name="Oshida Y."/>
            <person name="Kitamura K."/>
            <person name="Iida Y."/>
            <person name="Hattori M."/>
            <person name="Ohkuma M."/>
        </authorList>
    </citation>
    <scope>NUCLEOTIDE SEQUENCE [LARGE SCALE GENOMIC DNA]</scope>
    <source>
        <strain evidence="4 5">JCM 16418</strain>
    </source>
</reference>
<dbReference type="OrthoDB" id="977752at2"/>
<dbReference type="Proteomes" id="UP000019364">
    <property type="component" value="Unassembled WGS sequence"/>
</dbReference>
<keyword evidence="5" id="KW-1185">Reference proteome</keyword>
<dbReference type="InterPro" id="IPR002901">
    <property type="entry name" value="MGlyc_endo_b_GlcNAc-like_dom"/>
</dbReference>
<dbReference type="GO" id="GO:0004040">
    <property type="term" value="F:amidase activity"/>
    <property type="evidence" value="ECO:0007669"/>
    <property type="project" value="InterPro"/>
</dbReference>
<dbReference type="RefSeq" id="WP_036648080.1">
    <property type="nucleotide sequence ID" value="NZ_BAVZ01000005.1"/>
</dbReference>
<keyword evidence="2" id="KW-0175">Coiled coil</keyword>
<accession>W7YHV0</accession>